<dbReference type="EMBL" id="MU157843">
    <property type="protein sequence ID" value="KAF9529936.1"/>
    <property type="molecule type" value="Genomic_DNA"/>
</dbReference>
<dbReference type="InterPro" id="IPR053204">
    <property type="entry name" value="Oxopyrrolidines_Biosynth-assoc"/>
</dbReference>
<name>A0A9P6JR56_9AGAR</name>
<comment type="caution">
    <text evidence="1">The sequence shown here is derived from an EMBL/GenBank/DDBJ whole genome shotgun (WGS) entry which is preliminary data.</text>
</comment>
<dbReference type="InterPro" id="IPR022085">
    <property type="entry name" value="OpdG"/>
</dbReference>
<dbReference type="PANTHER" id="PTHR38797:SF4">
    <property type="entry name" value="NUCLEAR PORE COMPLEX PROTEIN NUP85"/>
    <property type="match status" value="1"/>
</dbReference>
<dbReference type="PANTHER" id="PTHR38797">
    <property type="entry name" value="NUCLEAR PORE COMPLEX PROTEIN NUP85-RELATED"/>
    <property type="match status" value="1"/>
</dbReference>
<accession>A0A9P6JR56</accession>
<organism evidence="1 2">
    <name type="scientific">Crepidotus variabilis</name>
    <dbReference type="NCBI Taxonomy" id="179855"/>
    <lineage>
        <taxon>Eukaryota</taxon>
        <taxon>Fungi</taxon>
        <taxon>Dikarya</taxon>
        <taxon>Basidiomycota</taxon>
        <taxon>Agaricomycotina</taxon>
        <taxon>Agaricomycetes</taxon>
        <taxon>Agaricomycetidae</taxon>
        <taxon>Agaricales</taxon>
        <taxon>Agaricineae</taxon>
        <taxon>Crepidotaceae</taxon>
        <taxon>Crepidotus</taxon>
    </lineage>
</organism>
<protein>
    <submittedName>
        <fullName evidence="1">Uncharacterized protein</fullName>
    </submittedName>
</protein>
<evidence type="ECO:0000313" key="2">
    <source>
        <dbReference type="Proteomes" id="UP000807306"/>
    </source>
</evidence>
<reference evidence="1" key="1">
    <citation type="submission" date="2020-11" db="EMBL/GenBank/DDBJ databases">
        <authorList>
            <consortium name="DOE Joint Genome Institute"/>
            <person name="Ahrendt S."/>
            <person name="Riley R."/>
            <person name="Andreopoulos W."/>
            <person name="Labutti K."/>
            <person name="Pangilinan J."/>
            <person name="Ruiz-Duenas F.J."/>
            <person name="Barrasa J.M."/>
            <person name="Sanchez-Garcia M."/>
            <person name="Camarero S."/>
            <person name="Miyauchi S."/>
            <person name="Serrano A."/>
            <person name="Linde D."/>
            <person name="Babiker R."/>
            <person name="Drula E."/>
            <person name="Ayuso-Fernandez I."/>
            <person name="Pacheco R."/>
            <person name="Padilla G."/>
            <person name="Ferreira P."/>
            <person name="Barriuso J."/>
            <person name="Kellner H."/>
            <person name="Castanera R."/>
            <person name="Alfaro M."/>
            <person name="Ramirez L."/>
            <person name="Pisabarro A.G."/>
            <person name="Kuo A."/>
            <person name="Tritt A."/>
            <person name="Lipzen A."/>
            <person name="He G."/>
            <person name="Yan M."/>
            <person name="Ng V."/>
            <person name="Cullen D."/>
            <person name="Martin F."/>
            <person name="Rosso M.-N."/>
            <person name="Henrissat B."/>
            <person name="Hibbett D."/>
            <person name="Martinez A.T."/>
            <person name="Grigoriev I.V."/>
        </authorList>
    </citation>
    <scope>NUCLEOTIDE SEQUENCE</scope>
    <source>
        <strain evidence="1">CBS 506.95</strain>
    </source>
</reference>
<evidence type="ECO:0000313" key="1">
    <source>
        <dbReference type="EMBL" id="KAF9529936.1"/>
    </source>
</evidence>
<dbReference type="OrthoDB" id="3350591at2759"/>
<dbReference type="Proteomes" id="UP000807306">
    <property type="component" value="Unassembled WGS sequence"/>
</dbReference>
<keyword evidence="2" id="KW-1185">Reference proteome</keyword>
<sequence length="262" mass="30600">MWTSLPAGLSLTTPEETERIKLLIYQLPIQIRKFGQYSTRRVSSTFLRTLLWTLDIAAVEQIPWQHPSHNKAIKLFETILDFPNPRTISIENLEPWKEFTLWSDLSLLWFVLADQTEPHVINIPADSERETARRIRNLNFQGFTTQMTLAGVRDPSYLAIYQLRDLLEEDPDFDYPQFKDVGIHYNVRILPAEIWISECAKLVYQNSKENGEKASRNDARGGKHWKGKLGFSMGRWHFWQERLDMIASREEASEKHGLLQGK</sequence>
<gene>
    <name evidence="1" type="ORF">CPB83DRAFT_893158</name>
</gene>
<dbReference type="Pfam" id="PF12311">
    <property type="entry name" value="DUF3632"/>
    <property type="match status" value="1"/>
</dbReference>
<proteinExistence type="predicted"/>
<dbReference type="AlphaFoldDB" id="A0A9P6JR56"/>